<accession>A0AA38PGK8</accession>
<feature type="transmembrane region" description="Helical" evidence="1">
    <location>
        <begin position="134"/>
        <end position="160"/>
    </location>
</feature>
<evidence type="ECO:0000313" key="2">
    <source>
        <dbReference type="EMBL" id="KAJ3842245.1"/>
    </source>
</evidence>
<gene>
    <name evidence="2" type="ORF">F5878DRAFT_409672</name>
</gene>
<dbReference type="Proteomes" id="UP001163846">
    <property type="component" value="Unassembled WGS sequence"/>
</dbReference>
<feature type="transmembrane region" description="Helical" evidence="1">
    <location>
        <begin position="92"/>
        <end position="113"/>
    </location>
</feature>
<comment type="caution">
    <text evidence="2">The sequence shown here is derived from an EMBL/GenBank/DDBJ whole genome shotgun (WGS) entry which is preliminary data.</text>
</comment>
<name>A0AA38PGK8_9AGAR</name>
<protein>
    <submittedName>
        <fullName evidence="2">Uncharacterized protein</fullName>
    </submittedName>
</protein>
<organism evidence="2 3">
    <name type="scientific">Lentinula raphanica</name>
    <dbReference type="NCBI Taxonomy" id="153919"/>
    <lineage>
        <taxon>Eukaryota</taxon>
        <taxon>Fungi</taxon>
        <taxon>Dikarya</taxon>
        <taxon>Basidiomycota</taxon>
        <taxon>Agaricomycotina</taxon>
        <taxon>Agaricomycetes</taxon>
        <taxon>Agaricomycetidae</taxon>
        <taxon>Agaricales</taxon>
        <taxon>Marasmiineae</taxon>
        <taxon>Omphalotaceae</taxon>
        <taxon>Lentinula</taxon>
    </lineage>
</organism>
<proteinExistence type="predicted"/>
<sequence>MPASTRIQISQQASRFLAMLTPCPRGSDVLFECVRAKCGMCLELGWIRLASRWRLQSKTVQETQIDYLLKRSRCSVLTAHTPLDTTGYNHVHPIYCLSLAIFVSNLLCLSSILKSGHFHTAFRGPAINRLRSNITTGLIMVATWGSLLTISSAFEFVYLLPFHFLDNRLLCHMAHANIALPTAVDA</sequence>
<keyword evidence="1" id="KW-0812">Transmembrane</keyword>
<evidence type="ECO:0000256" key="1">
    <source>
        <dbReference type="SAM" id="Phobius"/>
    </source>
</evidence>
<dbReference type="EMBL" id="MU806012">
    <property type="protein sequence ID" value="KAJ3842245.1"/>
    <property type="molecule type" value="Genomic_DNA"/>
</dbReference>
<evidence type="ECO:0000313" key="3">
    <source>
        <dbReference type="Proteomes" id="UP001163846"/>
    </source>
</evidence>
<keyword evidence="1" id="KW-0472">Membrane</keyword>
<keyword evidence="3" id="KW-1185">Reference proteome</keyword>
<reference evidence="2" key="1">
    <citation type="submission" date="2022-08" db="EMBL/GenBank/DDBJ databases">
        <authorList>
            <consortium name="DOE Joint Genome Institute"/>
            <person name="Min B."/>
            <person name="Riley R."/>
            <person name="Sierra-Patev S."/>
            <person name="Naranjo-Ortiz M."/>
            <person name="Looney B."/>
            <person name="Konkel Z."/>
            <person name="Slot J.C."/>
            <person name="Sakamoto Y."/>
            <person name="Steenwyk J.L."/>
            <person name="Rokas A."/>
            <person name="Carro J."/>
            <person name="Camarero S."/>
            <person name="Ferreira P."/>
            <person name="Molpeceres G."/>
            <person name="Ruiz-Duenas F.J."/>
            <person name="Serrano A."/>
            <person name="Henrissat B."/>
            <person name="Drula E."/>
            <person name="Hughes K.W."/>
            <person name="Mata J.L."/>
            <person name="Ishikawa N.K."/>
            <person name="Vargas-Isla R."/>
            <person name="Ushijima S."/>
            <person name="Smith C.A."/>
            <person name="Ahrendt S."/>
            <person name="Andreopoulos W."/>
            <person name="He G."/>
            <person name="Labutti K."/>
            <person name="Lipzen A."/>
            <person name="Ng V."/>
            <person name="Sandor L."/>
            <person name="Barry K."/>
            <person name="Martinez A.T."/>
            <person name="Xiao Y."/>
            <person name="Gibbons J.G."/>
            <person name="Terashima K."/>
            <person name="Hibbett D.S."/>
            <person name="Grigoriev I.V."/>
        </authorList>
    </citation>
    <scope>NUCLEOTIDE SEQUENCE</scope>
    <source>
        <strain evidence="2">TFB9207</strain>
    </source>
</reference>
<dbReference type="AlphaFoldDB" id="A0AA38PGK8"/>
<keyword evidence="1" id="KW-1133">Transmembrane helix</keyword>